<evidence type="ECO:0000313" key="2">
    <source>
        <dbReference type="Proteomes" id="UP000003560"/>
    </source>
</evidence>
<evidence type="ECO:0000313" key="1">
    <source>
        <dbReference type="EMBL" id="EEA90589.1"/>
    </source>
</evidence>
<gene>
    <name evidence="1" type="ORF">COLSTE_01163</name>
</gene>
<reference evidence="1 2" key="1">
    <citation type="submission" date="2008-10" db="EMBL/GenBank/DDBJ databases">
        <title>Draft genome sequence of Collinsella stercoris (DSM 13279).</title>
        <authorList>
            <person name="Sudarsanam P."/>
            <person name="Ley R."/>
            <person name="Guruge J."/>
            <person name="Turnbaugh P.J."/>
            <person name="Mahowald M."/>
            <person name="Liep D."/>
            <person name="Gordon J."/>
        </authorList>
    </citation>
    <scope>NUCLEOTIDE SEQUENCE [LARGE SCALE GENOMIC DNA]</scope>
    <source>
        <strain evidence="1 2">DSM 13279</strain>
    </source>
</reference>
<dbReference type="AlphaFoldDB" id="B6GAR3"/>
<reference evidence="1 2" key="2">
    <citation type="submission" date="2008-10" db="EMBL/GenBank/DDBJ databases">
        <authorList>
            <person name="Fulton L."/>
            <person name="Clifton S."/>
            <person name="Fulton B."/>
            <person name="Xu J."/>
            <person name="Minx P."/>
            <person name="Pepin K.H."/>
            <person name="Johnson M."/>
            <person name="Thiruvilangam P."/>
            <person name="Bhonagiri V."/>
            <person name="Nash W.E."/>
            <person name="Mardis E.R."/>
            <person name="Wilson R.K."/>
        </authorList>
    </citation>
    <scope>NUCLEOTIDE SEQUENCE [LARGE SCALE GENOMIC DNA]</scope>
    <source>
        <strain evidence="1 2">DSM 13279</strain>
    </source>
</reference>
<dbReference type="HOGENOM" id="CLU_2354923_0_0_11"/>
<comment type="caution">
    <text evidence="1">The sequence shown here is derived from an EMBL/GenBank/DDBJ whole genome shotgun (WGS) entry which is preliminary data.</text>
</comment>
<keyword evidence="2" id="KW-1185">Reference proteome</keyword>
<name>B6GAR3_9ACTN</name>
<dbReference type="EMBL" id="ABXJ01000068">
    <property type="protein sequence ID" value="EEA90589.1"/>
    <property type="molecule type" value="Genomic_DNA"/>
</dbReference>
<dbReference type="Proteomes" id="UP000003560">
    <property type="component" value="Unassembled WGS sequence"/>
</dbReference>
<protein>
    <submittedName>
        <fullName evidence="1">Uncharacterized protein</fullName>
    </submittedName>
</protein>
<proteinExistence type="predicted"/>
<dbReference type="STRING" id="445975.COLSTE_01163"/>
<accession>B6GAR3</accession>
<organism evidence="1 2">
    <name type="scientific">Collinsella stercoris DSM 13279</name>
    <dbReference type="NCBI Taxonomy" id="445975"/>
    <lineage>
        <taxon>Bacteria</taxon>
        <taxon>Bacillati</taxon>
        <taxon>Actinomycetota</taxon>
        <taxon>Coriobacteriia</taxon>
        <taxon>Coriobacteriales</taxon>
        <taxon>Coriobacteriaceae</taxon>
        <taxon>Collinsella</taxon>
    </lineage>
</organism>
<sequence length="96" mass="11030">MHMKQEFGIGPKEVTPRTSLIILRCEKNILALKKIRRAVCFSRQARKREGKAYLPLPPVGAYTVWTQGNRTLRHMGTAVEKTYSARGVTYRTARLR</sequence>